<dbReference type="AlphaFoldDB" id="T1BUF7"/>
<proteinExistence type="predicted"/>
<reference evidence="1" key="1">
    <citation type="submission" date="2013-08" db="EMBL/GenBank/DDBJ databases">
        <authorList>
            <person name="Mendez C."/>
            <person name="Richter M."/>
            <person name="Ferrer M."/>
            <person name="Sanchez J."/>
        </authorList>
    </citation>
    <scope>NUCLEOTIDE SEQUENCE</scope>
</reference>
<dbReference type="EMBL" id="AUZY01001026">
    <property type="protein sequence ID" value="EQD76571.1"/>
    <property type="molecule type" value="Genomic_DNA"/>
</dbReference>
<gene>
    <name evidence="1" type="ORF">B1B_01600</name>
</gene>
<name>T1BUF7_9ZZZZ</name>
<organism evidence="1">
    <name type="scientific">mine drainage metagenome</name>
    <dbReference type="NCBI Taxonomy" id="410659"/>
    <lineage>
        <taxon>unclassified sequences</taxon>
        <taxon>metagenomes</taxon>
        <taxon>ecological metagenomes</taxon>
    </lineage>
</organism>
<protein>
    <submittedName>
        <fullName evidence="1">Uncharacterized protein</fullName>
    </submittedName>
</protein>
<reference evidence="1" key="2">
    <citation type="journal article" date="2014" name="ISME J.">
        <title>Microbial stratification in low pH oxic and suboxic macroscopic growths along an acid mine drainage.</title>
        <authorList>
            <person name="Mendez-Garcia C."/>
            <person name="Mesa V."/>
            <person name="Sprenger R.R."/>
            <person name="Richter M."/>
            <person name="Diez M.S."/>
            <person name="Solano J."/>
            <person name="Bargiela R."/>
            <person name="Golyshina O.V."/>
            <person name="Manteca A."/>
            <person name="Ramos J.L."/>
            <person name="Gallego J.R."/>
            <person name="Llorente I."/>
            <person name="Martins Dos Santos V.A."/>
            <person name="Jensen O.N."/>
            <person name="Pelaez A.I."/>
            <person name="Sanchez J."/>
            <person name="Ferrer M."/>
        </authorList>
    </citation>
    <scope>NUCLEOTIDE SEQUENCE</scope>
</reference>
<evidence type="ECO:0000313" key="1">
    <source>
        <dbReference type="EMBL" id="EQD76571.1"/>
    </source>
</evidence>
<sequence length="78" mass="8491">MDAKTHIALLFRHLGSGVRPIMEELICNVEFLRGSSELVARVSSEAGGVREYRGPSSGTVIDQVINDLQEEFESAPSS</sequence>
<accession>T1BUF7</accession>
<comment type="caution">
    <text evidence="1">The sequence shown here is derived from an EMBL/GenBank/DDBJ whole genome shotgun (WGS) entry which is preliminary data.</text>
</comment>